<evidence type="ECO:0000313" key="2">
    <source>
        <dbReference type="EMBL" id="SMC28100.1"/>
    </source>
</evidence>
<sequence>MNSQRIARLIAGAFAVITASNSFAGQAQSAYMTLARESITSDAQTLRIPSVAYRFSGDIDARVQDQTFQIQFTLAGKATWATPGLASSIVLTDGIFATPVTQGNTAGQYSVTALALSADNKTLYATLTIHSSVNALVRQPIVSIASASTASDNPQINNMKSVIDDIDQCDTAVKSQAVSIKHYVALSNPAALATDANAIPDEHVRSNATNTTNLFTFSPGILMQVQVTPAGSTLAHAVAAARQNPARA</sequence>
<evidence type="ECO:0000256" key="1">
    <source>
        <dbReference type="SAM" id="SignalP"/>
    </source>
</evidence>
<organism evidence="2 3">
    <name type="scientific">Andreprevotia lacus DSM 23236</name>
    <dbReference type="NCBI Taxonomy" id="1121001"/>
    <lineage>
        <taxon>Bacteria</taxon>
        <taxon>Pseudomonadati</taxon>
        <taxon>Pseudomonadota</taxon>
        <taxon>Betaproteobacteria</taxon>
        <taxon>Neisseriales</taxon>
        <taxon>Chitinibacteraceae</taxon>
        <taxon>Andreprevotia</taxon>
    </lineage>
</organism>
<reference evidence="2 3" key="1">
    <citation type="submission" date="2017-04" db="EMBL/GenBank/DDBJ databases">
        <authorList>
            <person name="Afonso C.L."/>
            <person name="Miller P.J."/>
            <person name="Scott M.A."/>
            <person name="Spackman E."/>
            <person name="Goraichik I."/>
            <person name="Dimitrov K.M."/>
            <person name="Suarez D.L."/>
            <person name="Swayne D.E."/>
        </authorList>
    </citation>
    <scope>NUCLEOTIDE SEQUENCE [LARGE SCALE GENOMIC DNA]</scope>
    <source>
        <strain evidence="2 3">DSM 23236</strain>
    </source>
</reference>
<evidence type="ECO:0000313" key="3">
    <source>
        <dbReference type="Proteomes" id="UP000192761"/>
    </source>
</evidence>
<gene>
    <name evidence="2" type="ORF">SAMN02745857_03118</name>
</gene>
<feature type="signal peptide" evidence="1">
    <location>
        <begin position="1"/>
        <end position="24"/>
    </location>
</feature>
<dbReference type="Proteomes" id="UP000192761">
    <property type="component" value="Unassembled WGS sequence"/>
</dbReference>
<protein>
    <submittedName>
        <fullName evidence="2">Uncharacterized protein</fullName>
    </submittedName>
</protein>
<name>A0A1W1XVT8_9NEIS</name>
<dbReference type="EMBL" id="FWXD01000020">
    <property type="protein sequence ID" value="SMC28100.1"/>
    <property type="molecule type" value="Genomic_DNA"/>
</dbReference>
<accession>A0A1W1XVT8</accession>
<feature type="chain" id="PRO_5013184523" evidence="1">
    <location>
        <begin position="25"/>
        <end position="248"/>
    </location>
</feature>
<dbReference type="AlphaFoldDB" id="A0A1W1XVT8"/>
<keyword evidence="1" id="KW-0732">Signal</keyword>
<keyword evidence="3" id="KW-1185">Reference proteome</keyword>
<proteinExistence type="predicted"/>